<gene>
    <name evidence="9" type="ORF">N782_07515</name>
</gene>
<accession>A0A0A2TG47</accession>
<dbReference type="Proteomes" id="UP000030147">
    <property type="component" value="Unassembled WGS sequence"/>
</dbReference>
<dbReference type="PROSITE" id="PS50043">
    <property type="entry name" value="HTH_LUXR_2"/>
    <property type="match status" value="1"/>
</dbReference>
<proteinExistence type="predicted"/>
<reference evidence="9 10" key="1">
    <citation type="journal article" date="2015" name="Stand. Genomic Sci.">
        <title>High quality draft genome sequence of the moderately halophilic bacterium Pontibacillus yanchengensis Y32(T) and comparison among Pontibacillus genomes.</title>
        <authorList>
            <person name="Huang J."/>
            <person name="Qiao Z.X."/>
            <person name="Tang J.W."/>
            <person name="Wang G."/>
        </authorList>
    </citation>
    <scope>NUCLEOTIDE SEQUENCE [LARGE SCALE GENOMIC DNA]</scope>
    <source>
        <strain evidence="9 10">Y32</strain>
    </source>
</reference>
<keyword evidence="5" id="KW-0804">Transcription</keyword>
<evidence type="ECO:0000256" key="5">
    <source>
        <dbReference type="ARBA" id="ARBA00023163"/>
    </source>
</evidence>
<dbReference type="RefSeq" id="WP_036818412.1">
    <property type="nucleotide sequence ID" value="NZ_AVBF01000018.1"/>
</dbReference>
<evidence type="ECO:0000259" key="7">
    <source>
        <dbReference type="PROSITE" id="PS50043"/>
    </source>
</evidence>
<dbReference type="EMBL" id="AVBF01000018">
    <property type="protein sequence ID" value="KGP73081.1"/>
    <property type="molecule type" value="Genomic_DNA"/>
</dbReference>
<evidence type="ECO:0000256" key="3">
    <source>
        <dbReference type="ARBA" id="ARBA00023015"/>
    </source>
</evidence>
<dbReference type="SUPFAM" id="SSF52172">
    <property type="entry name" value="CheY-like"/>
    <property type="match status" value="1"/>
</dbReference>
<dbReference type="GO" id="GO:0000160">
    <property type="term" value="P:phosphorelay signal transduction system"/>
    <property type="evidence" value="ECO:0007669"/>
    <property type="project" value="InterPro"/>
</dbReference>
<dbReference type="InterPro" id="IPR001789">
    <property type="entry name" value="Sig_transdc_resp-reg_receiver"/>
</dbReference>
<evidence type="ECO:0000256" key="2">
    <source>
        <dbReference type="ARBA" id="ARBA00022553"/>
    </source>
</evidence>
<dbReference type="OrthoDB" id="9780153at2"/>
<protein>
    <submittedName>
        <fullName evidence="9">LuxR family transcriptional regulator</fullName>
    </submittedName>
</protein>
<dbReference type="GO" id="GO:0005737">
    <property type="term" value="C:cytoplasm"/>
    <property type="evidence" value="ECO:0007669"/>
    <property type="project" value="UniProtKB-SubCell"/>
</dbReference>
<dbReference type="InterPro" id="IPR000792">
    <property type="entry name" value="Tscrpt_reg_LuxR_C"/>
</dbReference>
<dbReference type="SUPFAM" id="SSF46894">
    <property type="entry name" value="C-terminal effector domain of the bipartite response regulators"/>
    <property type="match status" value="1"/>
</dbReference>
<feature type="domain" description="Response regulatory" evidence="8">
    <location>
        <begin position="4"/>
        <end position="120"/>
    </location>
</feature>
<dbReference type="eggNOG" id="COG2197">
    <property type="taxonomic scope" value="Bacteria"/>
</dbReference>
<keyword evidence="4" id="KW-0238">DNA-binding</keyword>
<dbReference type="AlphaFoldDB" id="A0A0A2TG47"/>
<evidence type="ECO:0000259" key="8">
    <source>
        <dbReference type="PROSITE" id="PS50110"/>
    </source>
</evidence>
<dbReference type="PROSITE" id="PS00622">
    <property type="entry name" value="HTH_LUXR_1"/>
    <property type="match status" value="1"/>
</dbReference>
<dbReference type="GO" id="GO:0006355">
    <property type="term" value="P:regulation of DNA-templated transcription"/>
    <property type="evidence" value="ECO:0007669"/>
    <property type="project" value="InterPro"/>
</dbReference>
<dbReference type="Pfam" id="PF00196">
    <property type="entry name" value="GerE"/>
    <property type="match status" value="1"/>
</dbReference>
<organism evidence="9 10">
    <name type="scientific">Pontibacillus yanchengensis Y32</name>
    <dbReference type="NCBI Taxonomy" id="1385514"/>
    <lineage>
        <taxon>Bacteria</taxon>
        <taxon>Bacillati</taxon>
        <taxon>Bacillota</taxon>
        <taxon>Bacilli</taxon>
        <taxon>Bacillales</taxon>
        <taxon>Bacillaceae</taxon>
        <taxon>Pontibacillus</taxon>
    </lineage>
</organism>
<evidence type="ECO:0000313" key="10">
    <source>
        <dbReference type="Proteomes" id="UP000030147"/>
    </source>
</evidence>
<evidence type="ECO:0000256" key="4">
    <source>
        <dbReference type="ARBA" id="ARBA00023125"/>
    </source>
</evidence>
<dbReference type="STRING" id="1385514.N782_07515"/>
<evidence type="ECO:0000313" key="9">
    <source>
        <dbReference type="EMBL" id="KGP73081.1"/>
    </source>
</evidence>
<evidence type="ECO:0000256" key="1">
    <source>
        <dbReference type="ARBA" id="ARBA00004496"/>
    </source>
</evidence>
<keyword evidence="3" id="KW-0805">Transcription regulation</keyword>
<feature type="domain" description="HTH luxR-type" evidence="7">
    <location>
        <begin position="146"/>
        <end position="211"/>
    </location>
</feature>
<dbReference type="InterPro" id="IPR016032">
    <property type="entry name" value="Sig_transdc_resp-reg_C-effctor"/>
</dbReference>
<dbReference type="CDD" id="cd06170">
    <property type="entry name" value="LuxR_C_like"/>
    <property type="match status" value="1"/>
</dbReference>
<dbReference type="PRINTS" id="PR00038">
    <property type="entry name" value="HTHLUXR"/>
</dbReference>
<keyword evidence="2 6" id="KW-0597">Phosphoprotein</keyword>
<keyword evidence="10" id="KW-1185">Reference proteome</keyword>
<comment type="caution">
    <text evidence="9">The sequence shown here is derived from an EMBL/GenBank/DDBJ whole genome shotgun (WGS) entry which is preliminary data.</text>
</comment>
<comment type="subcellular location">
    <subcellularLocation>
        <location evidence="1">Cytoplasm</location>
    </subcellularLocation>
</comment>
<dbReference type="InterPro" id="IPR011006">
    <property type="entry name" value="CheY-like_superfamily"/>
</dbReference>
<dbReference type="GO" id="GO:0003677">
    <property type="term" value="F:DNA binding"/>
    <property type="evidence" value="ECO:0007669"/>
    <property type="project" value="UniProtKB-KW"/>
</dbReference>
<evidence type="ECO:0000256" key="6">
    <source>
        <dbReference type="PROSITE-ProRule" id="PRU00169"/>
    </source>
</evidence>
<sequence>MTIRILIADDHHVVRKGLVFFFRTQEDLEVVAEAANGEEVLTGIEEHEIDVALLDVQMPVMDGVETAKAIRERNQSIKILMLTSFSDYDSVIPAIQAGANGYQLKDVEPDQLADAIRRVHKGESMIDSKVASHLMNHVTGGDEQEEKAKLDSLTKREKEVLKQMMKGQSNKEISNTLYITEKTVKTHVSNILSKLEVHDRTQAALFAVKYMKE</sequence>
<dbReference type="CDD" id="cd17535">
    <property type="entry name" value="REC_NarL-like"/>
    <property type="match status" value="1"/>
</dbReference>
<dbReference type="Gene3D" id="3.40.50.2300">
    <property type="match status" value="1"/>
</dbReference>
<dbReference type="SMART" id="SM00448">
    <property type="entry name" value="REC"/>
    <property type="match status" value="1"/>
</dbReference>
<dbReference type="InterPro" id="IPR058245">
    <property type="entry name" value="NreC/VraR/RcsB-like_REC"/>
</dbReference>
<feature type="modified residue" description="4-aspartylphosphate" evidence="6">
    <location>
        <position position="55"/>
    </location>
</feature>
<dbReference type="PROSITE" id="PS50110">
    <property type="entry name" value="RESPONSE_REGULATORY"/>
    <property type="match status" value="1"/>
</dbReference>
<dbReference type="Pfam" id="PF00072">
    <property type="entry name" value="Response_reg"/>
    <property type="match status" value="1"/>
</dbReference>
<dbReference type="PANTHER" id="PTHR43214">
    <property type="entry name" value="TWO-COMPONENT RESPONSE REGULATOR"/>
    <property type="match status" value="1"/>
</dbReference>
<dbReference type="InterPro" id="IPR039420">
    <property type="entry name" value="WalR-like"/>
</dbReference>
<name>A0A0A2TG47_9BACI</name>
<dbReference type="PANTHER" id="PTHR43214:SF43">
    <property type="entry name" value="TWO-COMPONENT RESPONSE REGULATOR"/>
    <property type="match status" value="1"/>
</dbReference>
<dbReference type="SMART" id="SM00421">
    <property type="entry name" value="HTH_LUXR"/>
    <property type="match status" value="1"/>
</dbReference>